<keyword evidence="1" id="KW-1185">Reference proteome</keyword>
<dbReference type="AlphaFoldDB" id="A0A1I8F6C8"/>
<evidence type="ECO:0000313" key="1">
    <source>
        <dbReference type="Proteomes" id="UP000095280"/>
    </source>
</evidence>
<protein>
    <submittedName>
        <fullName evidence="2">DDT domain-containing protein</fullName>
    </submittedName>
</protein>
<evidence type="ECO:0000313" key="2">
    <source>
        <dbReference type="WBParaSite" id="maker-unitig_22205-snap-gene-0.2-mRNA-1"/>
    </source>
</evidence>
<accession>A0A1I8F6C8</accession>
<proteinExistence type="predicted"/>
<dbReference type="WBParaSite" id="maker-unitig_22205-snap-gene-0.2-mRNA-1">
    <property type="protein sequence ID" value="maker-unitig_22205-snap-gene-0.2-mRNA-1"/>
    <property type="gene ID" value="maker-unitig_22205-snap-gene-0.2"/>
</dbReference>
<organism evidence="1 2">
    <name type="scientific">Macrostomum lignano</name>
    <dbReference type="NCBI Taxonomy" id="282301"/>
    <lineage>
        <taxon>Eukaryota</taxon>
        <taxon>Metazoa</taxon>
        <taxon>Spiralia</taxon>
        <taxon>Lophotrochozoa</taxon>
        <taxon>Platyhelminthes</taxon>
        <taxon>Rhabditophora</taxon>
        <taxon>Macrostomorpha</taxon>
        <taxon>Macrostomida</taxon>
        <taxon>Macrostomidae</taxon>
        <taxon>Macrostomum</taxon>
    </lineage>
</organism>
<name>A0A1I8F6C8_9PLAT</name>
<sequence length="126" mass="13726">CTSATVSSACATCDGRPSAAAPPADAPKLLSRRQLLSDPELSSNPLAERIVARHLWPYFGRLRTPTAGWLKCNSSIECWLLRGNEFLTAFELCSLLQMLVGNRSAFWNRCNQSPAAALSECGQRQA</sequence>
<dbReference type="Proteomes" id="UP000095280">
    <property type="component" value="Unplaced"/>
</dbReference>
<reference evidence="2" key="1">
    <citation type="submission" date="2016-11" db="UniProtKB">
        <authorList>
            <consortium name="WormBaseParasite"/>
        </authorList>
    </citation>
    <scope>IDENTIFICATION</scope>
</reference>